<keyword evidence="1" id="KW-0472">Membrane</keyword>
<gene>
    <name evidence="2" type="ORF">BCL67_10414</name>
</gene>
<dbReference type="EMBL" id="PVTY01000004">
    <property type="protein sequence ID" value="PRZ17667.1"/>
    <property type="molecule type" value="Genomic_DNA"/>
</dbReference>
<evidence type="ECO:0000313" key="3">
    <source>
        <dbReference type="Proteomes" id="UP000238217"/>
    </source>
</evidence>
<comment type="caution">
    <text evidence="2">The sequence shown here is derived from an EMBL/GenBank/DDBJ whole genome shotgun (WGS) entry which is preliminary data.</text>
</comment>
<evidence type="ECO:0000256" key="1">
    <source>
        <dbReference type="SAM" id="Phobius"/>
    </source>
</evidence>
<proteinExistence type="predicted"/>
<feature type="transmembrane region" description="Helical" evidence="1">
    <location>
        <begin position="18"/>
        <end position="39"/>
    </location>
</feature>
<protein>
    <submittedName>
        <fullName evidence="2">Uncharacterized protein</fullName>
    </submittedName>
</protein>
<organism evidence="2 3">
    <name type="scientific">Nesterenkonia sandarakina</name>
    <dbReference type="NCBI Taxonomy" id="272918"/>
    <lineage>
        <taxon>Bacteria</taxon>
        <taxon>Bacillati</taxon>
        <taxon>Actinomycetota</taxon>
        <taxon>Actinomycetes</taxon>
        <taxon>Micrococcales</taxon>
        <taxon>Micrococcaceae</taxon>
        <taxon>Nesterenkonia</taxon>
    </lineage>
</organism>
<reference evidence="2 3" key="1">
    <citation type="submission" date="2018-03" db="EMBL/GenBank/DDBJ databases">
        <title>Comparative analysis of microorganisms from saline springs in Andes Mountain Range, Colombia.</title>
        <authorList>
            <person name="Rubin E."/>
        </authorList>
    </citation>
    <scope>NUCLEOTIDE SEQUENCE [LARGE SCALE GENOMIC DNA]</scope>
    <source>
        <strain evidence="2 3">CG 35</strain>
    </source>
</reference>
<feature type="transmembrane region" description="Helical" evidence="1">
    <location>
        <begin position="84"/>
        <end position="105"/>
    </location>
</feature>
<keyword evidence="3" id="KW-1185">Reference proteome</keyword>
<dbReference type="AlphaFoldDB" id="A0A2T0YQI2"/>
<dbReference type="Proteomes" id="UP000238217">
    <property type="component" value="Unassembled WGS sequence"/>
</dbReference>
<keyword evidence="1" id="KW-0812">Transmembrane</keyword>
<name>A0A2T0YQI2_9MICC</name>
<accession>A0A2T0YQI2</accession>
<feature type="transmembrane region" description="Helical" evidence="1">
    <location>
        <begin position="60"/>
        <end position="78"/>
    </location>
</feature>
<keyword evidence="1" id="KW-1133">Transmembrane helix</keyword>
<evidence type="ECO:0000313" key="2">
    <source>
        <dbReference type="EMBL" id="PRZ17667.1"/>
    </source>
</evidence>
<sequence>MSGVDGRRESRSSGDMELLLLTISLIIGSTLFTMSFRMLSQANPSERIPQVWGRPTRHPGRIYATRVAALTFLFLAVSGLSGSIGYFSVLLFVLGCLPACALNIAHNRRVARGQHGRPAEQPA</sequence>